<accession>A0A4V3DG04</accession>
<evidence type="ECO:0000313" key="2">
    <source>
        <dbReference type="EMBL" id="TDR12551.1"/>
    </source>
</evidence>
<dbReference type="InterPro" id="IPR050312">
    <property type="entry name" value="IolE/XylAMocC-like"/>
</dbReference>
<dbReference type="EMBL" id="SNZA01000004">
    <property type="protein sequence ID" value="TDR12551.1"/>
    <property type="molecule type" value="Genomic_DNA"/>
</dbReference>
<feature type="domain" description="Xylose isomerase-like TIM barrel" evidence="1">
    <location>
        <begin position="29"/>
        <end position="263"/>
    </location>
</feature>
<keyword evidence="3" id="KW-1185">Reference proteome</keyword>
<comment type="caution">
    <text evidence="2">The sequence shown here is derived from an EMBL/GenBank/DDBJ whole genome shotgun (WGS) entry which is preliminary data.</text>
</comment>
<gene>
    <name evidence="2" type="ORF">C8D85_2586</name>
</gene>
<dbReference type="PANTHER" id="PTHR12110:SF21">
    <property type="entry name" value="XYLOSE ISOMERASE-LIKE TIM BARREL DOMAIN-CONTAINING PROTEIN"/>
    <property type="match status" value="1"/>
</dbReference>
<dbReference type="PANTHER" id="PTHR12110">
    <property type="entry name" value="HYDROXYPYRUVATE ISOMERASE"/>
    <property type="match status" value="1"/>
</dbReference>
<evidence type="ECO:0000313" key="3">
    <source>
        <dbReference type="Proteomes" id="UP000295729"/>
    </source>
</evidence>
<proteinExistence type="predicted"/>
<dbReference type="Proteomes" id="UP000295729">
    <property type="component" value="Unassembled WGS sequence"/>
</dbReference>
<dbReference type="SUPFAM" id="SSF51658">
    <property type="entry name" value="Xylose isomerase-like"/>
    <property type="match status" value="1"/>
</dbReference>
<protein>
    <submittedName>
        <fullName evidence="2">2-keto-myo-inositol isomerase</fullName>
    </submittedName>
</protein>
<dbReference type="InterPro" id="IPR036237">
    <property type="entry name" value="Xyl_isomerase-like_sf"/>
</dbReference>
<sequence>MSMQPRFGLNHMVCPSFTVSEFLDLSGKLKAQTVEFRNDVGDNSLTDLDTALKAGQQAKELGIRVLSINALYPFNVWNDEREAQTRELAKLAQAANAEGLVCCPLNDGTAVSYEDLKYALTELAKVLKEFDLHGFIEPLGFPISSLRSKRLALQAIDEIGESERFSLVHDTFHHKGAGEDEFFPERTGLVHISGLEDDITFEDMLDGDRVLVGEKDRLSNVEQLRTLLDAGFDGPVSFEPFSEKVWNLQDIEGAVQDSIQYVNKALA</sequence>
<keyword evidence="2" id="KW-0413">Isomerase</keyword>
<dbReference type="InterPro" id="IPR014621">
    <property type="entry name" value="UCP036778_sugar_epimerase"/>
</dbReference>
<name>A0A4V3DG04_9GAMM</name>
<evidence type="ECO:0000259" key="1">
    <source>
        <dbReference type="Pfam" id="PF01261"/>
    </source>
</evidence>
<dbReference type="InterPro" id="IPR013022">
    <property type="entry name" value="Xyl_isomerase-like_TIM-brl"/>
</dbReference>
<dbReference type="PIRSF" id="PIRSF036778">
    <property type="entry name" value="UCP036778"/>
    <property type="match status" value="1"/>
</dbReference>
<dbReference type="Pfam" id="PF01261">
    <property type="entry name" value="AP_endonuc_2"/>
    <property type="match status" value="1"/>
</dbReference>
<dbReference type="Gene3D" id="3.20.20.150">
    <property type="entry name" value="Divalent-metal-dependent TIM barrel enzymes"/>
    <property type="match status" value="1"/>
</dbReference>
<dbReference type="GO" id="GO:0016853">
    <property type="term" value="F:isomerase activity"/>
    <property type="evidence" value="ECO:0007669"/>
    <property type="project" value="UniProtKB-KW"/>
</dbReference>
<dbReference type="RefSeq" id="WP_133563346.1">
    <property type="nucleotide sequence ID" value="NZ_SNZA01000004.1"/>
</dbReference>
<reference evidence="2 3" key="1">
    <citation type="submission" date="2019-03" db="EMBL/GenBank/DDBJ databases">
        <title>Genomic Encyclopedia of Type Strains, Phase IV (KMG-IV): sequencing the most valuable type-strain genomes for metagenomic binning, comparative biology and taxonomic classification.</title>
        <authorList>
            <person name="Goeker M."/>
        </authorList>
    </citation>
    <scope>NUCLEOTIDE SEQUENCE [LARGE SCALE GENOMIC DNA]</scope>
    <source>
        <strain evidence="2 3">DSM 5604</strain>
    </source>
</reference>
<dbReference type="AlphaFoldDB" id="A0A4V3DG04"/>
<dbReference type="OrthoDB" id="2274384at2"/>
<organism evidence="2 3">
    <name type="scientific">Marinomonas communis</name>
    <dbReference type="NCBI Taxonomy" id="28254"/>
    <lineage>
        <taxon>Bacteria</taxon>
        <taxon>Pseudomonadati</taxon>
        <taxon>Pseudomonadota</taxon>
        <taxon>Gammaproteobacteria</taxon>
        <taxon>Oceanospirillales</taxon>
        <taxon>Oceanospirillaceae</taxon>
        <taxon>Marinomonas</taxon>
    </lineage>
</organism>